<organism evidence="1 2">
    <name type="scientific">Cavenderia fasciculata</name>
    <name type="common">Slime mold</name>
    <name type="synonym">Dictyostelium fasciculatum</name>
    <dbReference type="NCBI Taxonomy" id="261658"/>
    <lineage>
        <taxon>Eukaryota</taxon>
        <taxon>Amoebozoa</taxon>
        <taxon>Evosea</taxon>
        <taxon>Eumycetozoa</taxon>
        <taxon>Dictyostelia</taxon>
        <taxon>Acytosteliales</taxon>
        <taxon>Cavenderiaceae</taxon>
        <taxon>Cavenderia</taxon>
    </lineage>
</organism>
<dbReference type="EMBL" id="GL883010">
    <property type="protein sequence ID" value="EGG21933.1"/>
    <property type="molecule type" value="Genomic_DNA"/>
</dbReference>
<dbReference type="KEGG" id="dfa:DFA_01819"/>
<protein>
    <submittedName>
        <fullName evidence="1">Uncharacterized protein</fullName>
    </submittedName>
</protein>
<evidence type="ECO:0000313" key="1">
    <source>
        <dbReference type="EMBL" id="EGG21933.1"/>
    </source>
</evidence>
<reference evidence="2" key="1">
    <citation type="journal article" date="2011" name="Genome Res.">
        <title>Phylogeny-wide analysis of social amoeba genomes highlights ancient origins for complex intercellular communication.</title>
        <authorList>
            <person name="Heidel A.J."/>
            <person name="Lawal H.M."/>
            <person name="Felder M."/>
            <person name="Schilde C."/>
            <person name="Helps N.R."/>
            <person name="Tunggal B."/>
            <person name="Rivero F."/>
            <person name="John U."/>
            <person name="Schleicher M."/>
            <person name="Eichinger L."/>
            <person name="Platzer M."/>
            <person name="Noegel A.A."/>
            <person name="Schaap P."/>
            <person name="Gloeckner G."/>
        </authorList>
    </citation>
    <scope>NUCLEOTIDE SEQUENCE [LARGE SCALE GENOMIC DNA]</scope>
    <source>
        <strain evidence="2">SH3</strain>
    </source>
</reference>
<dbReference type="RefSeq" id="XP_004359784.1">
    <property type="nucleotide sequence ID" value="XM_004359727.1"/>
</dbReference>
<dbReference type="OrthoDB" id="2315391at2759"/>
<gene>
    <name evidence="1" type="ORF">DFA_01819</name>
</gene>
<dbReference type="InterPro" id="IPR027417">
    <property type="entry name" value="P-loop_NTPase"/>
</dbReference>
<accession>F4PUX1</accession>
<dbReference type="AlphaFoldDB" id="F4PUX1"/>
<sequence length="427" mass="49330">MTLTESSVTNWINGSFLGPISKIIKEIEPTLEKKIQCSDNTNKILPLMERENQINEIITMVRGNLRMLETRFWSPARYGRMDLNIPALIGGKGIGKTTLANECARRLSESWTTILPNSTFFSLSLDFKNEYAITTDDLELNHGTIIGIRFAHCYYFKSKGYSYDFLTFYNLLKAKSLLQYFYIDQVIFQIKHEIGSDIFFLLHLDEIQCLLEYEDQYKLKDIYPGGLSKNLFQSIYTYFSSLCGVVIQPIVSGTSRIELLIRVKDPTNQSFGFVQVDLLSPQAVFDWINTYSNLNKDWMTNRFILQMLQDLGGLPLAIVFFLEYIFSSDFSKQKDFFLNQYQSFGYSQAFNHIAKKIDEHLGIGELLLDNKEVFTKLLGYSIRGTLISVNQQQDMFYNLESKGQTFLEKRGGLDEINTMRLENSDLE</sequence>
<dbReference type="Proteomes" id="UP000007797">
    <property type="component" value="Unassembled WGS sequence"/>
</dbReference>
<evidence type="ECO:0000313" key="2">
    <source>
        <dbReference type="Proteomes" id="UP000007797"/>
    </source>
</evidence>
<keyword evidence="2" id="KW-1185">Reference proteome</keyword>
<proteinExistence type="predicted"/>
<dbReference type="Gene3D" id="3.40.50.300">
    <property type="entry name" value="P-loop containing nucleotide triphosphate hydrolases"/>
    <property type="match status" value="1"/>
</dbReference>
<dbReference type="STRING" id="1054147.F4PUX1"/>
<name>F4PUX1_CACFS</name>
<dbReference type="GeneID" id="14874131"/>
<dbReference type="SUPFAM" id="SSF52540">
    <property type="entry name" value="P-loop containing nucleoside triphosphate hydrolases"/>
    <property type="match status" value="1"/>
</dbReference>